<organism evidence="1">
    <name type="scientific">viral metagenome</name>
    <dbReference type="NCBI Taxonomy" id="1070528"/>
    <lineage>
        <taxon>unclassified sequences</taxon>
        <taxon>metagenomes</taxon>
        <taxon>organismal metagenomes</taxon>
    </lineage>
</organism>
<dbReference type="EMBL" id="MT141443">
    <property type="protein sequence ID" value="QJA61499.1"/>
    <property type="molecule type" value="Genomic_DNA"/>
</dbReference>
<name>A0A6M3IUX5_9ZZZZ</name>
<dbReference type="AlphaFoldDB" id="A0A6M3IUX5"/>
<proteinExistence type="predicted"/>
<reference evidence="1" key="1">
    <citation type="submission" date="2020-03" db="EMBL/GenBank/DDBJ databases">
        <title>The deep terrestrial virosphere.</title>
        <authorList>
            <person name="Holmfeldt K."/>
            <person name="Nilsson E."/>
            <person name="Simone D."/>
            <person name="Lopez-Fernandez M."/>
            <person name="Wu X."/>
            <person name="de Brujin I."/>
            <person name="Lundin D."/>
            <person name="Andersson A."/>
            <person name="Bertilsson S."/>
            <person name="Dopson M."/>
        </authorList>
    </citation>
    <scope>NUCLEOTIDE SEQUENCE</scope>
    <source>
        <strain evidence="1">MM415B00931</strain>
    </source>
</reference>
<accession>A0A6M3IUX5</accession>
<sequence length="50" mass="5984">MNDKLISLMKFLEELWVKKFTGQLRLNFHEGNLSEKIEKKESMKLDDKSI</sequence>
<evidence type="ECO:0000313" key="1">
    <source>
        <dbReference type="EMBL" id="QJA61499.1"/>
    </source>
</evidence>
<protein>
    <submittedName>
        <fullName evidence="1">Uncharacterized protein</fullName>
    </submittedName>
</protein>
<gene>
    <name evidence="1" type="ORF">MM415B00931_0020</name>
</gene>